<dbReference type="Proteomes" id="UP000004382">
    <property type="component" value="Unassembled WGS sequence"/>
</dbReference>
<dbReference type="RefSeq" id="WP_003601143.1">
    <property type="nucleotide sequence ID" value="NZ_AGJK01000086.1"/>
</dbReference>
<proteinExistence type="predicted"/>
<dbReference type="AlphaFoldDB" id="H1KKN9"/>
<evidence type="ECO:0000313" key="2">
    <source>
        <dbReference type="EMBL" id="EHP91890.1"/>
    </source>
</evidence>
<protein>
    <submittedName>
        <fullName evidence="2">Uncharacterized protein</fullName>
    </submittedName>
</protein>
<keyword evidence="1" id="KW-0175">Coiled coil</keyword>
<accession>H1KKN9</accession>
<gene>
    <name evidence="2" type="ORF">MetexDRAFT_3201</name>
</gene>
<evidence type="ECO:0000256" key="1">
    <source>
        <dbReference type="SAM" id="Coils"/>
    </source>
</evidence>
<name>H1KKN9_METEX</name>
<reference evidence="2 3" key="1">
    <citation type="submission" date="2011-09" db="EMBL/GenBank/DDBJ databases">
        <title>The draft genome of Methylobacterium extorquens DSM 13060.</title>
        <authorList>
            <consortium name="US DOE Joint Genome Institute (JGI-PGF)"/>
            <person name="Lucas S."/>
            <person name="Han J."/>
            <person name="Lapidus A."/>
            <person name="Cheng J.-F."/>
            <person name="Goodwin L."/>
            <person name="Pitluck S."/>
            <person name="Peters L."/>
            <person name="Land M.L."/>
            <person name="Hauser L."/>
            <person name="Koskimaki J."/>
            <person name="Halonen O."/>
            <person name="Pirttila A."/>
            <person name="Frank C."/>
            <person name="Woyke T.J."/>
        </authorList>
    </citation>
    <scope>NUCLEOTIDE SEQUENCE [LARGE SCALE GENOMIC DNA]</scope>
    <source>
        <strain evidence="2 3">DSM 13060</strain>
    </source>
</reference>
<sequence length="159" mass="16752">MTPANPDALADAPYVLLKRGLFERPGHHGYTGVLRHAGRFSHEEASSSAVHGGSVTMMLASEAPAYSPACWHETQVEDLLDLLRIERGAKAAAEARAAQLQAEVGALKGALEHVKAWIDTDLPAGTSRAGIVHRAITKALDRTALAARAATAREGQADA</sequence>
<organism evidence="2 3">
    <name type="scientific">Methylorubrum extorquens DSM 13060</name>
    <dbReference type="NCBI Taxonomy" id="882800"/>
    <lineage>
        <taxon>Bacteria</taxon>
        <taxon>Pseudomonadati</taxon>
        <taxon>Pseudomonadota</taxon>
        <taxon>Alphaproteobacteria</taxon>
        <taxon>Hyphomicrobiales</taxon>
        <taxon>Methylobacteriaceae</taxon>
        <taxon>Methylorubrum</taxon>
    </lineage>
</organism>
<comment type="caution">
    <text evidence="2">The sequence shown here is derived from an EMBL/GenBank/DDBJ whole genome shotgun (WGS) entry which is preliminary data.</text>
</comment>
<feature type="coiled-coil region" evidence="1">
    <location>
        <begin position="83"/>
        <end position="110"/>
    </location>
</feature>
<evidence type="ECO:0000313" key="3">
    <source>
        <dbReference type="Proteomes" id="UP000004382"/>
    </source>
</evidence>
<dbReference type="PATRIC" id="fig|882800.3.peg.3158"/>
<dbReference type="EMBL" id="AGJK01000086">
    <property type="protein sequence ID" value="EHP91890.1"/>
    <property type="molecule type" value="Genomic_DNA"/>
</dbReference>